<dbReference type="GO" id="GO:0003677">
    <property type="term" value="F:DNA binding"/>
    <property type="evidence" value="ECO:0007669"/>
    <property type="project" value="UniProtKB-UniRule"/>
</dbReference>
<keyword evidence="4" id="KW-0472">Membrane</keyword>
<dbReference type="GO" id="GO:0006355">
    <property type="term" value="P:regulation of DNA-templated transcription"/>
    <property type="evidence" value="ECO:0007669"/>
    <property type="project" value="InterPro"/>
</dbReference>
<evidence type="ECO:0000256" key="2">
    <source>
        <dbReference type="PROSITE-ProRule" id="PRU01091"/>
    </source>
</evidence>
<accession>A0A2P8VL94</accession>
<dbReference type="InterPro" id="IPR036388">
    <property type="entry name" value="WH-like_DNA-bd_sf"/>
</dbReference>
<keyword evidence="4" id="KW-1133">Transmembrane helix</keyword>
<comment type="caution">
    <text evidence="6">The sequence shown here is derived from an EMBL/GenBank/DDBJ whole genome shotgun (WGS) entry which is preliminary data.</text>
</comment>
<dbReference type="Gene3D" id="1.10.10.10">
    <property type="entry name" value="Winged helix-like DNA-binding domain superfamily/Winged helix DNA-binding domain"/>
    <property type="match status" value="1"/>
</dbReference>
<keyword evidence="1 2" id="KW-0238">DNA-binding</keyword>
<evidence type="ECO:0000256" key="1">
    <source>
        <dbReference type="ARBA" id="ARBA00023125"/>
    </source>
</evidence>
<feature type="region of interest" description="Disordered" evidence="3">
    <location>
        <begin position="118"/>
        <end position="183"/>
    </location>
</feature>
<dbReference type="EMBL" id="PYEP01000004">
    <property type="protein sequence ID" value="PSN07848.1"/>
    <property type="molecule type" value="Genomic_DNA"/>
</dbReference>
<dbReference type="AlphaFoldDB" id="A0A2P8VL94"/>
<reference evidence="6 7" key="1">
    <citation type="submission" date="2018-03" db="EMBL/GenBank/DDBJ databases">
        <title>Draft genome sequence of the first documented clinical Siccibacter turicensis isolate in Austria.</title>
        <authorList>
            <person name="Lepuschitz S."/>
            <person name="Pekard-Amenitsch S."/>
            <person name="Haunold R."/>
            <person name="Schill S."/>
            <person name="Mach R."/>
            <person name="Allerberger F."/>
            <person name="Ruppitsch W."/>
            <person name="Forsythe S.J."/>
        </authorList>
    </citation>
    <scope>NUCLEOTIDE SEQUENCE [LARGE SCALE GENOMIC DNA]</scope>
    <source>
        <strain evidence="6 7">6100069499-17</strain>
    </source>
</reference>
<protein>
    <submittedName>
        <fullName evidence="6">CadC family transcriptional regulator</fullName>
    </submittedName>
</protein>
<evidence type="ECO:0000259" key="5">
    <source>
        <dbReference type="PROSITE" id="PS51755"/>
    </source>
</evidence>
<dbReference type="Proteomes" id="UP000240212">
    <property type="component" value="Unassembled WGS sequence"/>
</dbReference>
<dbReference type="SMART" id="SM00862">
    <property type="entry name" value="Trans_reg_C"/>
    <property type="match status" value="1"/>
</dbReference>
<organism evidence="6 7">
    <name type="scientific">Siccibacter turicensis</name>
    <dbReference type="NCBI Taxonomy" id="357233"/>
    <lineage>
        <taxon>Bacteria</taxon>
        <taxon>Pseudomonadati</taxon>
        <taxon>Pseudomonadota</taxon>
        <taxon>Gammaproteobacteria</taxon>
        <taxon>Enterobacterales</taxon>
        <taxon>Enterobacteriaceae</taxon>
        <taxon>Siccibacter</taxon>
    </lineage>
</organism>
<feature type="domain" description="OmpR/PhoB-type" evidence="5">
    <location>
        <begin position="1"/>
        <end position="100"/>
    </location>
</feature>
<feature type="compositionally biased region" description="Low complexity" evidence="3">
    <location>
        <begin position="146"/>
        <end position="166"/>
    </location>
</feature>
<keyword evidence="7" id="KW-1185">Reference proteome</keyword>
<dbReference type="Pfam" id="PF00486">
    <property type="entry name" value="Trans_reg_C"/>
    <property type="match status" value="1"/>
</dbReference>
<evidence type="ECO:0000256" key="3">
    <source>
        <dbReference type="SAM" id="MobiDB-lite"/>
    </source>
</evidence>
<dbReference type="GO" id="GO:0000160">
    <property type="term" value="P:phosphorelay signal transduction system"/>
    <property type="evidence" value="ECO:0007669"/>
    <property type="project" value="InterPro"/>
</dbReference>
<evidence type="ECO:0000313" key="7">
    <source>
        <dbReference type="Proteomes" id="UP000240212"/>
    </source>
</evidence>
<dbReference type="InterPro" id="IPR016032">
    <property type="entry name" value="Sig_transdc_resp-reg_C-effctor"/>
</dbReference>
<dbReference type="PROSITE" id="PS51755">
    <property type="entry name" value="OMPR_PHOB"/>
    <property type="match status" value="1"/>
</dbReference>
<dbReference type="InterPro" id="IPR001867">
    <property type="entry name" value="OmpR/PhoB-type_DNA-bd"/>
</dbReference>
<proteinExistence type="predicted"/>
<gene>
    <name evidence="6" type="ORF">C7G83_12100</name>
</gene>
<sequence length="340" mass="37330">MTIVVNNWRLDPSRNALIHVETGEIRRLGEYHFALLITFISHSNNVLSRQYLMSEVWKNRVVGSNSLPTAIHALRVALDDNGKQQEIIKTVPKKGYVLNKEFVSGWTGNAADAALSDEHPVPEALSSELAMKSAEESAAGEPLNEPAMPTTATPTDTATPGDVATPLPTDTPALRETPSQSRRGRRHLWLVAGALALTGVTLAAYYGLRHPPASPPSVTAPQQSVMQLKNESYPAVDRIMIMHVVNSSVSESTTPSLQTHLGPALEKINQLLEKHQTTATIFYHVIPTQFSMSVLVNNQCDVTWQIVSSMKNWQGHDDEMGERLLSSVERTVNDMPACEK</sequence>
<feature type="DNA-binding region" description="OmpR/PhoB-type" evidence="2">
    <location>
        <begin position="1"/>
        <end position="100"/>
    </location>
</feature>
<evidence type="ECO:0000256" key="4">
    <source>
        <dbReference type="SAM" id="Phobius"/>
    </source>
</evidence>
<feature type="transmembrane region" description="Helical" evidence="4">
    <location>
        <begin position="188"/>
        <end position="208"/>
    </location>
</feature>
<keyword evidence="4" id="KW-0812">Transmembrane</keyword>
<name>A0A2P8VL94_9ENTR</name>
<dbReference type="SUPFAM" id="SSF46894">
    <property type="entry name" value="C-terminal effector domain of the bipartite response regulators"/>
    <property type="match status" value="1"/>
</dbReference>
<dbReference type="CDD" id="cd00383">
    <property type="entry name" value="trans_reg_C"/>
    <property type="match status" value="1"/>
</dbReference>
<dbReference type="OrthoDB" id="799930at2"/>
<evidence type="ECO:0000313" key="6">
    <source>
        <dbReference type="EMBL" id="PSN07848.1"/>
    </source>
</evidence>